<dbReference type="OrthoDB" id="549777at2"/>
<dbReference type="AlphaFoldDB" id="A0A556QL62"/>
<keyword evidence="2" id="KW-1185">Reference proteome</keyword>
<dbReference type="SUPFAM" id="SSF51197">
    <property type="entry name" value="Clavaminate synthase-like"/>
    <property type="match status" value="1"/>
</dbReference>
<reference evidence="1 2" key="1">
    <citation type="submission" date="2019-07" db="EMBL/GenBank/DDBJ databases">
        <title>Description of 53C-WASEF.</title>
        <authorList>
            <person name="Pitt A."/>
            <person name="Hahn M.W."/>
        </authorList>
    </citation>
    <scope>NUCLEOTIDE SEQUENCE [LARGE SCALE GENOMIC DNA]</scope>
    <source>
        <strain evidence="1 2">53C-WASEF</strain>
    </source>
</reference>
<dbReference type="Pfam" id="PF13759">
    <property type="entry name" value="2OG-FeII_Oxy_5"/>
    <property type="match status" value="1"/>
</dbReference>
<name>A0A556QL62_9BACT</name>
<gene>
    <name evidence="1" type="ORF">FPL22_14905</name>
</gene>
<dbReference type="RefSeq" id="WP_144353781.1">
    <property type="nucleotide sequence ID" value="NZ_CBCRVV010000008.1"/>
</dbReference>
<dbReference type="Proteomes" id="UP000315648">
    <property type="component" value="Unassembled WGS sequence"/>
</dbReference>
<organism evidence="1 2">
    <name type="scientific">Rariglobus hedericola</name>
    <dbReference type="NCBI Taxonomy" id="2597822"/>
    <lineage>
        <taxon>Bacteria</taxon>
        <taxon>Pseudomonadati</taxon>
        <taxon>Verrucomicrobiota</taxon>
        <taxon>Opitutia</taxon>
        <taxon>Opitutales</taxon>
        <taxon>Opitutaceae</taxon>
        <taxon>Rariglobus</taxon>
    </lineage>
</organism>
<dbReference type="NCBIfam" id="TIGR02466">
    <property type="entry name" value="TIGR02466 family protein"/>
    <property type="match status" value="1"/>
</dbReference>
<dbReference type="EMBL" id="VMBG01000002">
    <property type="protein sequence ID" value="TSJ77378.1"/>
    <property type="molecule type" value="Genomic_DNA"/>
</dbReference>
<comment type="caution">
    <text evidence="1">The sequence shown here is derived from an EMBL/GenBank/DDBJ whole genome shotgun (WGS) entry which is preliminary data.</text>
</comment>
<dbReference type="InterPro" id="IPR012668">
    <property type="entry name" value="CHP02466"/>
</dbReference>
<dbReference type="Gene3D" id="2.60.120.620">
    <property type="entry name" value="q2cbj1_9rhob like domain"/>
    <property type="match status" value="1"/>
</dbReference>
<evidence type="ECO:0008006" key="3">
    <source>
        <dbReference type="Google" id="ProtNLM"/>
    </source>
</evidence>
<accession>A0A556QL62</accession>
<proteinExistence type="predicted"/>
<evidence type="ECO:0000313" key="2">
    <source>
        <dbReference type="Proteomes" id="UP000315648"/>
    </source>
</evidence>
<evidence type="ECO:0000313" key="1">
    <source>
        <dbReference type="EMBL" id="TSJ77378.1"/>
    </source>
</evidence>
<protein>
    <recommendedName>
        <fullName evidence="3">2OG-Fe(II) oxygenase</fullName>
    </recommendedName>
</protein>
<sequence length="205" mass="23489">MPIKAWFPTFIYVEPLQPKGLPRINDDLADECHQLRDYDDAGRAWSTKNYPGGYTSYASMNQLHAFSSTFGNLEKKLTKHVRAYAKHLDMDLRGRSIRMTDCWVNIMPPTAAHSLHLHPNSFISGTYYVRTPKGCSGLKFEDPRLSKFMAAPPKLPTVRDENRAYTTYPAEAGNVILFESWLRHEVAANRVDEERISISFNYAWA</sequence>